<dbReference type="PROSITE" id="PS51007">
    <property type="entry name" value="CYTC"/>
    <property type="match status" value="1"/>
</dbReference>
<keyword evidence="2 6" id="KW-0349">Heme</keyword>
<comment type="caution">
    <text evidence="9">The sequence shown here is derived from an EMBL/GenBank/DDBJ whole genome shotgun (WGS) entry which is preliminary data.</text>
</comment>
<feature type="domain" description="Cytochrome c" evidence="8">
    <location>
        <begin position="5"/>
        <end position="121"/>
    </location>
</feature>
<dbReference type="Proteomes" id="UP000179467">
    <property type="component" value="Unassembled WGS sequence"/>
</dbReference>
<evidence type="ECO:0000259" key="8">
    <source>
        <dbReference type="PROSITE" id="PS51007"/>
    </source>
</evidence>
<accession>A0A1S1HBS9</accession>
<evidence type="ECO:0000256" key="7">
    <source>
        <dbReference type="SAM" id="SignalP"/>
    </source>
</evidence>
<evidence type="ECO:0000256" key="2">
    <source>
        <dbReference type="ARBA" id="ARBA00022617"/>
    </source>
</evidence>
<keyword evidence="10" id="KW-1185">Reference proteome</keyword>
<keyword evidence="3 6" id="KW-0479">Metal-binding</keyword>
<evidence type="ECO:0000256" key="6">
    <source>
        <dbReference type="PROSITE-ProRule" id="PRU00433"/>
    </source>
</evidence>
<dbReference type="InterPro" id="IPR036909">
    <property type="entry name" value="Cyt_c-like_dom_sf"/>
</dbReference>
<dbReference type="Gene3D" id="1.10.760.10">
    <property type="entry name" value="Cytochrome c-like domain"/>
    <property type="match status" value="1"/>
</dbReference>
<sequence>MGFRKSLAAGLAATLSIPAFAAPLPRPPAFAMCAACHKTQPGASSPMGPNLWGVGGRKPASLTGYTFSPALQKLQQPWTRATLIAFITDPRKIAPGNRMAYAGQKDPAVAAALADYMLSLK</sequence>
<evidence type="ECO:0000313" key="10">
    <source>
        <dbReference type="Proteomes" id="UP000179467"/>
    </source>
</evidence>
<reference evidence="9 10" key="1">
    <citation type="submission" date="2016-09" db="EMBL/GenBank/DDBJ databases">
        <title>Metabolic pathway, cell adaptation mechanisms and a novel monoxygenase revealed through proteogenomic-transcription analysis of a Sphingomonas haloaromaticamans strain degrading the fungicide ortho-phenylphenol.</title>
        <authorList>
            <person name="Perruchon C."/>
            <person name="Papadopoulou E.S."/>
            <person name="Rousidou C."/>
            <person name="Vasileiadis S."/>
            <person name="Tanou G."/>
            <person name="Amoutzias G."/>
            <person name="Molassiotis A."/>
            <person name="Karpouzas D.G."/>
        </authorList>
    </citation>
    <scope>NUCLEOTIDE SEQUENCE [LARGE SCALE GENOMIC DNA]</scope>
    <source>
        <strain evidence="9 10">P3</strain>
    </source>
</reference>
<dbReference type="InterPro" id="IPR009056">
    <property type="entry name" value="Cyt_c-like_dom"/>
</dbReference>
<evidence type="ECO:0000256" key="3">
    <source>
        <dbReference type="ARBA" id="ARBA00022723"/>
    </source>
</evidence>
<gene>
    <name evidence="9" type="ORF">BHE75_01246</name>
</gene>
<dbReference type="OrthoDB" id="9805828at2"/>
<name>A0A1S1HBS9_9SPHN</name>
<dbReference type="GO" id="GO:0009055">
    <property type="term" value="F:electron transfer activity"/>
    <property type="evidence" value="ECO:0007669"/>
    <property type="project" value="InterPro"/>
</dbReference>
<evidence type="ECO:0000256" key="5">
    <source>
        <dbReference type="ARBA" id="ARBA00023004"/>
    </source>
</evidence>
<keyword evidence="4" id="KW-0249">Electron transport</keyword>
<keyword evidence="1" id="KW-0813">Transport</keyword>
<dbReference type="SUPFAM" id="SSF46626">
    <property type="entry name" value="Cytochrome c"/>
    <property type="match status" value="1"/>
</dbReference>
<dbReference type="EMBL" id="MIPT01000001">
    <property type="protein sequence ID" value="OHT19262.1"/>
    <property type="molecule type" value="Genomic_DNA"/>
</dbReference>
<dbReference type="AlphaFoldDB" id="A0A1S1HBS9"/>
<keyword evidence="5 6" id="KW-0408">Iron</keyword>
<proteinExistence type="predicted"/>
<dbReference type="GO" id="GO:0046872">
    <property type="term" value="F:metal ion binding"/>
    <property type="evidence" value="ECO:0007669"/>
    <property type="project" value="UniProtKB-KW"/>
</dbReference>
<feature type="chain" id="PRO_5010261999" evidence="7">
    <location>
        <begin position="22"/>
        <end position="121"/>
    </location>
</feature>
<dbReference type="PANTHER" id="PTHR11961">
    <property type="entry name" value="CYTOCHROME C"/>
    <property type="match status" value="1"/>
</dbReference>
<keyword evidence="7" id="KW-0732">Signal</keyword>
<organism evidence="9 10">
    <name type="scientific">Edaphosphingomonas haloaromaticamans</name>
    <dbReference type="NCBI Taxonomy" id="653954"/>
    <lineage>
        <taxon>Bacteria</taxon>
        <taxon>Pseudomonadati</taxon>
        <taxon>Pseudomonadota</taxon>
        <taxon>Alphaproteobacteria</taxon>
        <taxon>Sphingomonadales</taxon>
        <taxon>Rhizorhabdaceae</taxon>
        <taxon>Edaphosphingomonas</taxon>
    </lineage>
</organism>
<dbReference type="InterPro" id="IPR002327">
    <property type="entry name" value="Cyt_c_1A/1B"/>
</dbReference>
<dbReference type="PRINTS" id="PR00604">
    <property type="entry name" value="CYTCHRMECIAB"/>
</dbReference>
<evidence type="ECO:0000256" key="4">
    <source>
        <dbReference type="ARBA" id="ARBA00022982"/>
    </source>
</evidence>
<feature type="signal peptide" evidence="7">
    <location>
        <begin position="1"/>
        <end position="21"/>
    </location>
</feature>
<evidence type="ECO:0000313" key="9">
    <source>
        <dbReference type="EMBL" id="OHT19262.1"/>
    </source>
</evidence>
<protein>
    <submittedName>
        <fullName evidence="9">Cytochrome c2 iso-2</fullName>
    </submittedName>
</protein>
<dbReference type="GO" id="GO:0020037">
    <property type="term" value="F:heme binding"/>
    <property type="evidence" value="ECO:0007669"/>
    <property type="project" value="InterPro"/>
</dbReference>
<evidence type="ECO:0000256" key="1">
    <source>
        <dbReference type="ARBA" id="ARBA00022448"/>
    </source>
</evidence>